<organism evidence="1">
    <name type="scientific">Arundo donax</name>
    <name type="common">Giant reed</name>
    <name type="synonym">Donax arundinaceus</name>
    <dbReference type="NCBI Taxonomy" id="35708"/>
    <lineage>
        <taxon>Eukaryota</taxon>
        <taxon>Viridiplantae</taxon>
        <taxon>Streptophyta</taxon>
        <taxon>Embryophyta</taxon>
        <taxon>Tracheophyta</taxon>
        <taxon>Spermatophyta</taxon>
        <taxon>Magnoliopsida</taxon>
        <taxon>Liliopsida</taxon>
        <taxon>Poales</taxon>
        <taxon>Poaceae</taxon>
        <taxon>PACMAD clade</taxon>
        <taxon>Arundinoideae</taxon>
        <taxon>Arundineae</taxon>
        <taxon>Arundo</taxon>
    </lineage>
</organism>
<evidence type="ECO:0000313" key="1">
    <source>
        <dbReference type="EMBL" id="JAE17715.1"/>
    </source>
</evidence>
<reference evidence="1" key="1">
    <citation type="submission" date="2014-09" db="EMBL/GenBank/DDBJ databases">
        <authorList>
            <person name="Magalhaes I.L.F."/>
            <person name="Oliveira U."/>
            <person name="Santos F.R."/>
            <person name="Vidigal T.H.D.A."/>
            <person name="Brescovit A.D."/>
            <person name="Santos A.J."/>
        </authorList>
    </citation>
    <scope>NUCLEOTIDE SEQUENCE</scope>
    <source>
        <tissue evidence="1">Shoot tissue taken approximately 20 cm above the soil surface</tissue>
    </source>
</reference>
<dbReference type="AlphaFoldDB" id="A0A0A9FXZ5"/>
<sequence>MQNVQNFVIIHGHKLWFGVNTCLGVFCVYIDYNLCKIQSFCLADLLLLH</sequence>
<name>A0A0A9FXZ5_ARUDO</name>
<protein>
    <submittedName>
        <fullName evidence="1">Uncharacterized protein</fullName>
    </submittedName>
</protein>
<proteinExistence type="predicted"/>
<dbReference type="EMBL" id="GBRH01180181">
    <property type="protein sequence ID" value="JAE17715.1"/>
    <property type="molecule type" value="Transcribed_RNA"/>
</dbReference>
<reference evidence="1" key="2">
    <citation type="journal article" date="2015" name="Data Brief">
        <title>Shoot transcriptome of the giant reed, Arundo donax.</title>
        <authorList>
            <person name="Barrero R.A."/>
            <person name="Guerrero F.D."/>
            <person name="Moolhuijzen P."/>
            <person name="Goolsby J.A."/>
            <person name="Tidwell J."/>
            <person name="Bellgard S.E."/>
            <person name="Bellgard M.I."/>
        </authorList>
    </citation>
    <scope>NUCLEOTIDE SEQUENCE</scope>
    <source>
        <tissue evidence="1">Shoot tissue taken approximately 20 cm above the soil surface</tissue>
    </source>
</reference>
<accession>A0A0A9FXZ5</accession>